<dbReference type="InterPro" id="IPR036278">
    <property type="entry name" value="Sialidase_sf"/>
</dbReference>
<dbReference type="Pfam" id="PF13088">
    <property type="entry name" value="BNR_2"/>
    <property type="match status" value="1"/>
</dbReference>
<dbReference type="Gene3D" id="2.120.10.10">
    <property type="match status" value="1"/>
</dbReference>
<organism evidence="2">
    <name type="scientific">marine sediment metagenome</name>
    <dbReference type="NCBI Taxonomy" id="412755"/>
    <lineage>
        <taxon>unclassified sequences</taxon>
        <taxon>metagenomes</taxon>
        <taxon>ecological metagenomes</taxon>
    </lineage>
</organism>
<protein>
    <recommendedName>
        <fullName evidence="1">Sialidase domain-containing protein</fullName>
    </recommendedName>
</protein>
<dbReference type="PANTHER" id="PTHR43752:SF2">
    <property type="entry name" value="BNR_ASP-BOX REPEAT FAMILY PROTEIN"/>
    <property type="match status" value="1"/>
</dbReference>
<evidence type="ECO:0000313" key="2">
    <source>
        <dbReference type="EMBL" id="KKK94531.1"/>
    </source>
</evidence>
<proteinExistence type="predicted"/>
<dbReference type="CDD" id="cd15482">
    <property type="entry name" value="Sialidase_non-viral"/>
    <property type="match status" value="1"/>
</dbReference>
<accession>A0A0F9CCU7</accession>
<dbReference type="EMBL" id="LAZR01047302">
    <property type="protein sequence ID" value="KKK94531.1"/>
    <property type="molecule type" value="Genomic_DNA"/>
</dbReference>
<feature type="domain" description="Sialidase" evidence="1">
    <location>
        <begin position="79"/>
        <end position="312"/>
    </location>
</feature>
<dbReference type="PANTHER" id="PTHR43752">
    <property type="entry name" value="BNR/ASP-BOX REPEAT FAMILY PROTEIN"/>
    <property type="match status" value="1"/>
</dbReference>
<reference evidence="2" key="1">
    <citation type="journal article" date="2015" name="Nature">
        <title>Complex archaea that bridge the gap between prokaryotes and eukaryotes.</title>
        <authorList>
            <person name="Spang A."/>
            <person name="Saw J.H."/>
            <person name="Jorgensen S.L."/>
            <person name="Zaremba-Niedzwiedzka K."/>
            <person name="Martijn J."/>
            <person name="Lind A.E."/>
            <person name="van Eijk R."/>
            <person name="Schleper C."/>
            <person name="Guy L."/>
            <person name="Ettema T.J."/>
        </authorList>
    </citation>
    <scope>NUCLEOTIDE SEQUENCE</scope>
</reference>
<sequence length="377" mass="42596">MKKPLIKEKVRIELRKGLSFLLHSLEGKYVSAQHRIHNGKEGKIFIVFDEGLAIQSVDNGENWEKYEGLKNWPNCNRGLFYVHSHWVAIESGVKLRRSYDNGRTWPVIEKITTPDDIHFRGLGRPNIFSTILTSNGTIVMVADNFLGQEGPDGQVICSMVSKDAGHTWEVSRLFAPADPLPNGPEGFGEPAVVEMPSNGWLWMVMRTLYGELWQCISRDSGLTWNDPTPTGLASPIANCYAYRIPKSSGIVLCWNLTKPGSINDFRARTSLYRPRTNLVFAVSHDNCRTWSCPVTVEKLSGLYPTIHFNETTMFIMYQSSKDDSAEAWEDYGLTLVTYDKEEVDSLPAWTTETIQPFIDDGLVAHWLSLACIKETKI</sequence>
<evidence type="ECO:0000259" key="1">
    <source>
        <dbReference type="Pfam" id="PF13088"/>
    </source>
</evidence>
<dbReference type="AlphaFoldDB" id="A0A0F9CCU7"/>
<comment type="caution">
    <text evidence="2">The sequence shown here is derived from an EMBL/GenBank/DDBJ whole genome shotgun (WGS) entry which is preliminary data.</text>
</comment>
<gene>
    <name evidence="2" type="ORF">LCGC14_2681920</name>
</gene>
<dbReference type="SUPFAM" id="SSF50939">
    <property type="entry name" value="Sialidases"/>
    <property type="match status" value="1"/>
</dbReference>
<name>A0A0F9CCU7_9ZZZZ</name>
<dbReference type="InterPro" id="IPR011040">
    <property type="entry name" value="Sialidase"/>
</dbReference>